<feature type="non-terminal residue" evidence="1">
    <location>
        <position position="116"/>
    </location>
</feature>
<proteinExistence type="predicted"/>
<protein>
    <submittedName>
        <fullName evidence="1">10181_t:CDS:1</fullName>
    </submittedName>
</protein>
<comment type="caution">
    <text evidence="1">The sequence shown here is derived from an EMBL/GenBank/DDBJ whole genome shotgun (WGS) entry which is preliminary data.</text>
</comment>
<keyword evidence="2" id="KW-1185">Reference proteome</keyword>
<organism evidence="1 2">
    <name type="scientific">Cetraspora pellucida</name>
    <dbReference type="NCBI Taxonomy" id="1433469"/>
    <lineage>
        <taxon>Eukaryota</taxon>
        <taxon>Fungi</taxon>
        <taxon>Fungi incertae sedis</taxon>
        <taxon>Mucoromycota</taxon>
        <taxon>Glomeromycotina</taxon>
        <taxon>Glomeromycetes</taxon>
        <taxon>Diversisporales</taxon>
        <taxon>Gigasporaceae</taxon>
        <taxon>Cetraspora</taxon>
    </lineage>
</organism>
<reference evidence="1" key="1">
    <citation type="submission" date="2021-06" db="EMBL/GenBank/DDBJ databases">
        <authorList>
            <person name="Kallberg Y."/>
            <person name="Tangrot J."/>
            <person name="Rosling A."/>
        </authorList>
    </citation>
    <scope>NUCLEOTIDE SEQUENCE</scope>
    <source>
        <strain evidence="1">28 12/20/2015</strain>
    </source>
</reference>
<accession>A0ACA9K7K8</accession>
<gene>
    <name evidence="1" type="ORF">SPELUC_LOCUS1084</name>
</gene>
<dbReference type="EMBL" id="CAJVPW010000511">
    <property type="protein sequence ID" value="CAG8457005.1"/>
    <property type="molecule type" value="Genomic_DNA"/>
</dbReference>
<sequence>MTTQLIHYKNNEYPFDFGYDSSKSPSLWWGIIEDEYNALELTTYAAIENNNMMLEQDDILVPSDSSNNEKLEIGSMVDLSNTNFGGSGGLEMSHIVAQGSGNMDFDPIEIAESELR</sequence>
<name>A0ACA9K7K8_9GLOM</name>
<evidence type="ECO:0000313" key="2">
    <source>
        <dbReference type="Proteomes" id="UP000789366"/>
    </source>
</evidence>
<evidence type="ECO:0000313" key="1">
    <source>
        <dbReference type="EMBL" id="CAG8457005.1"/>
    </source>
</evidence>
<dbReference type="Proteomes" id="UP000789366">
    <property type="component" value="Unassembled WGS sequence"/>
</dbReference>